<feature type="domain" description="Heparan-alpha-glucosaminide N-acetyltransferase catalytic" evidence="2">
    <location>
        <begin position="21"/>
        <end position="169"/>
    </location>
</feature>
<feature type="transmembrane region" description="Helical" evidence="1">
    <location>
        <begin position="98"/>
        <end position="121"/>
    </location>
</feature>
<feature type="transmembrane region" description="Helical" evidence="1">
    <location>
        <begin position="166"/>
        <end position="185"/>
    </location>
</feature>
<keyword evidence="1" id="KW-0472">Membrane</keyword>
<feature type="transmembrane region" description="Helical" evidence="1">
    <location>
        <begin position="279"/>
        <end position="300"/>
    </location>
</feature>
<dbReference type="InterPro" id="IPR012429">
    <property type="entry name" value="HGSNAT_cat"/>
</dbReference>
<name>A0A3E0WRR8_9GAMM</name>
<feature type="transmembrane region" description="Helical" evidence="1">
    <location>
        <begin position="342"/>
        <end position="362"/>
    </location>
</feature>
<comment type="caution">
    <text evidence="3">The sequence shown here is derived from an EMBL/GenBank/DDBJ whole genome shotgun (WGS) entry which is preliminary data.</text>
</comment>
<evidence type="ECO:0000313" key="4">
    <source>
        <dbReference type="Proteomes" id="UP000256763"/>
    </source>
</evidence>
<organism evidence="3 4">
    <name type="scientific">Alkalilimnicola ehrlichii</name>
    <dbReference type="NCBI Taxonomy" id="351052"/>
    <lineage>
        <taxon>Bacteria</taxon>
        <taxon>Pseudomonadati</taxon>
        <taxon>Pseudomonadota</taxon>
        <taxon>Gammaproteobacteria</taxon>
        <taxon>Chromatiales</taxon>
        <taxon>Ectothiorhodospiraceae</taxon>
        <taxon>Alkalilimnicola</taxon>
    </lineage>
</organism>
<keyword evidence="4" id="KW-1185">Reference proteome</keyword>
<sequence length="372" mass="41595">MSGAVGVQARQVFPVGAHNGRIRAIDWARGAAVSLMIVSHGVNGLLSFDQIPIWHMVPVHLVTKISSSLFILVFGVALAVAFLPHVGTADWPRRRLKLLLTGVIILFWYKLLTVVEMSHLFEPEDIVNALLYQSFPSYVEILGFYAIALLWVPFFLPLWKRMALPLRIASPVVMVGLWYYLYHHFHFWNNEPLQALLVEHEDHYTWGQLARGPLILVGLLLGELIARYYRKPLARRVLAGSIAAASAVLIVIFLGLAGTDLPQELMAIARNQGKHPPELMFMLFSVGGALFVLALAVLGAEKLATALKPITVIGSDALKAFYFHIIVIFVGFRYLLDYFHSVSYAYAMTLTLLLLLATALWIQLTAWIRAKT</sequence>
<evidence type="ECO:0000259" key="2">
    <source>
        <dbReference type="Pfam" id="PF07786"/>
    </source>
</evidence>
<feature type="transmembrane region" description="Helical" evidence="1">
    <location>
        <begin position="27"/>
        <end position="48"/>
    </location>
</feature>
<feature type="transmembrane region" description="Helical" evidence="1">
    <location>
        <begin position="141"/>
        <end position="159"/>
    </location>
</feature>
<dbReference type="Proteomes" id="UP000256763">
    <property type="component" value="Unassembled WGS sequence"/>
</dbReference>
<accession>A0A3E0WRR8</accession>
<evidence type="ECO:0000313" key="3">
    <source>
        <dbReference type="EMBL" id="RFA35089.1"/>
    </source>
</evidence>
<feature type="transmembrane region" description="Helical" evidence="1">
    <location>
        <begin position="237"/>
        <end position="259"/>
    </location>
</feature>
<feature type="transmembrane region" description="Helical" evidence="1">
    <location>
        <begin position="205"/>
        <end position="225"/>
    </location>
</feature>
<dbReference type="AlphaFoldDB" id="A0A3E0WRR8"/>
<dbReference type="EMBL" id="NFZW01000013">
    <property type="protein sequence ID" value="RFA35089.1"/>
    <property type="molecule type" value="Genomic_DNA"/>
</dbReference>
<evidence type="ECO:0000256" key="1">
    <source>
        <dbReference type="SAM" id="Phobius"/>
    </source>
</evidence>
<dbReference type="Pfam" id="PF07786">
    <property type="entry name" value="HGSNAT_cat"/>
    <property type="match status" value="1"/>
</dbReference>
<gene>
    <name evidence="3" type="ORF">CAL65_13335</name>
</gene>
<reference evidence="4" key="1">
    <citation type="submission" date="2017-05" db="EMBL/GenBank/DDBJ databases">
        <authorList>
            <person name="Sharma S."/>
            <person name="Sidhu C."/>
            <person name="Pinnaka A.K."/>
        </authorList>
    </citation>
    <scope>NUCLEOTIDE SEQUENCE [LARGE SCALE GENOMIC DNA]</scope>
    <source>
        <strain evidence="4">AK93</strain>
    </source>
</reference>
<keyword evidence="1" id="KW-0812">Transmembrane</keyword>
<dbReference type="RefSeq" id="WP_116348016.1">
    <property type="nucleotide sequence ID" value="NZ_NFZW01000013.1"/>
</dbReference>
<proteinExistence type="predicted"/>
<feature type="transmembrane region" description="Helical" evidence="1">
    <location>
        <begin position="320"/>
        <end position="336"/>
    </location>
</feature>
<protein>
    <recommendedName>
        <fullName evidence="2">Heparan-alpha-glucosaminide N-acetyltransferase catalytic domain-containing protein</fullName>
    </recommendedName>
</protein>
<keyword evidence="1" id="KW-1133">Transmembrane helix</keyword>
<feature type="transmembrane region" description="Helical" evidence="1">
    <location>
        <begin position="68"/>
        <end position="86"/>
    </location>
</feature>